<evidence type="ECO:0000313" key="3">
    <source>
        <dbReference type="Proteomes" id="UP001595616"/>
    </source>
</evidence>
<evidence type="ECO:0000313" key="2">
    <source>
        <dbReference type="EMBL" id="MFC3812521.1"/>
    </source>
</evidence>
<dbReference type="EMBL" id="JBHRYQ010000001">
    <property type="protein sequence ID" value="MFC3812521.1"/>
    <property type="molecule type" value="Genomic_DNA"/>
</dbReference>
<evidence type="ECO:0000256" key="1">
    <source>
        <dbReference type="SAM" id="Phobius"/>
    </source>
</evidence>
<name>A0ABV7Z048_9BACT</name>
<feature type="transmembrane region" description="Helical" evidence="1">
    <location>
        <begin position="62"/>
        <end position="89"/>
    </location>
</feature>
<keyword evidence="3" id="KW-1185">Reference proteome</keyword>
<keyword evidence="1" id="KW-0472">Membrane</keyword>
<keyword evidence="1" id="KW-0812">Transmembrane</keyword>
<feature type="transmembrane region" description="Helical" evidence="1">
    <location>
        <begin position="143"/>
        <end position="164"/>
    </location>
</feature>
<feature type="transmembrane region" description="Helical" evidence="1">
    <location>
        <begin position="101"/>
        <end position="123"/>
    </location>
</feature>
<dbReference type="RefSeq" id="WP_379839403.1">
    <property type="nucleotide sequence ID" value="NZ_JBHRYQ010000001.1"/>
</dbReference>
<keyword evidence="1" id="KW-1133">Transmembrane helix</keyword>
<dbReference type="Proteomes" id="UP001595616">
    <property type="component" value="Unassembled WGS sequence"/>
</dbReference>
<proteinExistence type="predicted"/>
<comment type="caution">
    <text evidence="2">The sequence shown here is derived from an EMBL/GenBank/DDBJ whole genome shotgun (WGS) entry which is preliminary data.</text>
</comment>
<sequence length="178" mass="20205">MSKTNNLVFLGLKIVSWLIFVGLCIESGGLIVNFVFSLYKPEMVDRLYQKLDLSEMYARSEWAFYCMYSLILSISVLKSVLFYVVIVLVTKIDLAKPFNSFVAKQISQISYFTLSIGLLSYIARQSSGNLKKQGFEIDILNQFWADSQAFILMAAVIYIIATIFSKGVEIQNENDLTV</sequence>
<gene>
    <name evidence="2" type="ORF">ACFOOI_17810</name>
</gene>
<accession>A0ABV7Z048</accession>
<dbReference type="Pfam" id="PF11188">
    <property type="entry name" value="DUF2975"/>
    <property type="match status" value="1"/>
</dbReference>
<organism evidence="2 3">
    <name type="scientific">Lacihabitans lacunae</name>
    <dbReference type="NCBI Taxonomy" id="1028214"/>
    <lineage>
        <taxon>Bacteria</taxon>
        <taxon>Pseudomonadati</taxon>
        <taxon>Bacteroidota</taxon>
        <taxon>Cytophagia</taxon>
        <taxon>Cytophagales</taxon>
        <taxon>Leadbetterellaceae</taxon>
        <taxon>Lacihabitans</taxon>
    </lineage>
</organism>
<feature type="transmembrane region" description="Helical" evidence="1">
    <location>
        <begin position="7"/>
        <end position="36"/>
    </location>
</feature>
<reference evidence="3" key="1">
    <citation type="journal article" date="2019" name="Int. J. Syst. Evol. Microbiol.">
        <title>The Global Catalogue of Microorganisms (GCM) 10K type strain sequencing project: providing services to taxonomists for standard genome sequencing and annotation.</title>
        <authorList>
            <consortium name="The Broad Institute Genomics Platform"/>
            <consortium name="The Broad Institute Genome Sequencing Center for Infectious Disease"/>
            <person name="Wu L."/>
            <person name="Ma J."/>
        </authorList>
    </citation>
    <scope>NUCLEOTIDE SEQUENCE [LARGE SCALE GENOMIC DNA]</scope>
    <source>
        <strain evidence="3">CECT 7956</strain>
    </source>
</reference>
<protein>
    <submittedName>
        <fullName evidence="2">DUF2975 domain-containing protein</fullName>
    </submittedName>
</protein>
<dbReference type="InterPro" id="IPR021354">
    <property type="entry name" value="DUF2975"/>
</dbReference>